<organism evidence="1">
    <name type="scientific">Virus NIOZ-UU157</name>
    <dbReference type="NCBI Taxonomy" id="2763269"/>
    <lineage>
        <taxon>Viruses</taxon>
    </lineage>
</organism>
<reference evidence="1" key="1">
    <citation type="submission" date="2020-08" db="EMBL/GenBank/DDBJ databases">
        <title>Bridging the membrane lipid divide: bacteria of the FCB group superphylum have the potential to synthesize archaeal ether lipids.</title>
        <authorList>
            <person name="Villanueva L."/>
            <person name="von Meijenfeldt F.A.B."/>
            <person name="Westbye A.B."/>
            <person name="Yadav S."/>
            <person name="Hopmans E.C."/>
            <person name="Dutilh B.E."/>
            <person name="Sinninghe Damste J.S."/>
        </authorList>
    </citation>
    <scope>NUCLEOTIDE SEQUENCE</scope>
    <source>
        <strain evidence="1">NIOZ-UU157</strain>
    </source>
</reference>
<name>A0A7S9XGU6_9VIRU</name>
<sequence length="257" mass="28914">MKARTKDSSTAQNIMLGAPVPKLTKTYKPVSHQQLIDLTLESIYQSGYTLESQSYSTAKDGEIANGRYTIANVADTEMKLQIGWQNSYDRSLALKFALGTTIIICSNGMVKGDHGAFRKKHQGDIQTFTPSAISEYIKGGGDTFRTLQLDREKLKTYEATEKTQAELLGRLFVQESIISTTQLSTIKRELRKPTHDYGAEGSMWELYNHVTFAMKDAHPQRWMQDHVNIHDFFLGIEGAPINNNPTNVATINQLQMF</sequence>
<accession>A0A7S9XGU6</accession>
<evidence type="ECO:0000313" key="1">
    <source>
        <dbReference type="EMBL" id="QPI16422.1"/>
    </source>
</evidence>
<dbReference type="InterPro" id="IPR026325">
    <property type="entry name" value="DUF932"/>
</dbReference>
<evidence type="ECO:0008006" key="2">
    <source>
        <dbReference type="Google" id="ProtNLM"/>
    </source>
</evidence>
<dbReference type="EMBL" id="MW030560">
    <property type="protein sequence ID" value="QPI16422.1"/>
    <property type="molecule type" value="Genomic_DNA"/>
</dbReference>
<proteinExistence type="predicted"/>
<protein>
    <recommendedName>
        <fullName evidence="2">DUF932 domain-containing protein</fullName>
    </recommendedName>
</protein>
<gene>
    <name evidence="1" type="ORF">NIOZUU157_00315</name>
</gene>
<dbReference type="Pfam" id="PF06067">
    <property type="entry name" value="DUF932"/>
    <property type="match status" value="1"/>
</dbReference>